<organism evidence="2 3">
    <name type="scientific">Lophiostoma macrostomum CBS 122681</name>
    <dbReference type="NCBI Taxonomy" id="1314788"/>
    <lineage>
        <taxon>Eukaryota</taxon>
        <taxon>Fungi</taxon>
        <taxon>Dikarya</taxon>
        <taxon>Ascomycota</taxon>
        <taxon>Pezizomycotina</taxon>
        <taxon>Dothideomycetes</taxon>
        <taxon>Pleosporomycetidae</taxon>
        <taxon>Pleosporales</taxon>
        <taxon>Lophiostomataceae</taxon>
        <taxon>Lophiostoma</taxon>
    </lineage>
</organism>
<evidence type="ECO:0000259" key="1">
    <source>
        <dbReference type="PROSITE" id="PS51186"/>
    </source>
</evidence>
<dbReference type="InterPro" id="IPR052523">
    <property type="entry name" value="Trichothecene_AcTrans"/>
</dbReference>
<keyword evidence="3" id="KW-1185">Reference proteome</keyword>
<proteinExistence type="predicted"/>
<dbReference type="InterPro" id="IPR016181">
    <property type="entry name" value="Acyl_CoA_acyltransferase"/>
</dbReference>
<dbReference type="AlphaFoldDB" id="A0A6A6STN9"/>
<dbReference type="EMBL" id="MU004487">
    <property type="protein sequence ID" value="KAF2649554.1"/>
    <property type="molecule type" value="Genomic_DNA"/>
</dbReference>
<feature type="domain" description="N-acetyltransferase" evidence="1">
    <location>
        <begin position="22"/>
        <end position="237"/>
    </location>
</feature>
<name>A0A6A6STN9_9PLEO</name>
<dbReference type="GO" id="GO:0016747">
    <property type="term" value="F:acyltransferase activity, transferring groups other than amino-acyl groups"/>
    <property type="evidence" value="ECO:0007669"/>
    <property type="project" value="InterPro"/>
</dbReference>
<protein>
    <submittedName>
        <fullName evidence="2">Acyl-CoA N-acyltransferase</fullName>
    </submittedName>
</protein>
<reference evidence="2" key="1">
    <citation type="journal article" date="2020" name="Stud. Mycol.">
        <title>101 Dothideomycetes genomes: a test case for predicting lifestyles and emergence of pathogens.</title>
        <authorList>
            <person name="Haridas S."/>
            <person name="Albert R."/>
            <person name="Binder M."/>
            <person name="Bloem J."/>
            <person name="Labutti K."/>
            <person name="Salamov A."/>
            <person name="Andreopoulos B."/>
            <person name="Baker S."/>
            <person name="Barry K."/>
            <person name="Bills G."/>
            <person name="Bluhm B."/>
            <person name="Cannon C."/>
            <person name="Castanera R."/>
            <person name="Culley D."/>
            <person name="Daum C."/>
            <person name="Ezra D."/>
            <person name="Gonzalez J."/>
            <person name="Henrissat B."/>
            <person name="Kuo A."/>
            <person name="Liang C."/>
            <person name="Lipzen A."/>
            <person name="Lutzoni F."/>
            <person name="Magnuson J."/>
            <person name="Mondo S."/>
            <person name="Nolan M."/>
            <person name="Ohm R."/>
            <person name="Pangilinan J."/>
            <person name="Park H.-J."/>
            <person name="Ramirez L."/>
            <person name="Alfaro M."/>
            <person name="Sun H."/>
            <person name="Tritt A."/>
            <person name="Yoshinaga Y."/>
            <person name="Zwiers L.-H."/>
            <person name="Turgeon B."/>
            <person name="Goodwin S."/>
            <person name="Spatafora J."/>
            <person name="Crous P."/>
            <person name="Grigoriev I."/>
        </authorList>
    </citation>
    <scope>NUCLEOTIDE SEQUENCE</scope>
    <source>
        <strain evidence="2">CBS 122681</strain>
    </source>
</reference>
<dbReference type="InterPro" id="IPR000182">
    <property type="entry name" value="GNAT_dom"/>
</dbReference>
<dbReference type="SUPFAM" id="SSF55729">
    <property type="entry name" value="Acyl-CoA N-acyltransferases (Nat)"/>
    <property type="match status" value="1"/>
</dbReference>
<gene>
    <name evidence="2" type="ORF">K491DRAFT_721552</name>
</gene>
<evidence type="ECO:0000313" key="2">
    <source>
        <dbReference type="EMBL" id="KAF2649554.1"/>
    </source>
</evidence>
<dbReference type="CDD" id="cd04301">
    <property type="entry name" value="NAT_SF"/>
    <property type="match status" value="1"/>
</dbReference>
<dbReference type="PROSITE" id="PS51186">
    <property type="entry name" value="GNAT"/>
    <property type="match status" value="1"/>
</dbReference>
<evidence type="ECO:0000313" key="3">
    <source>
        <dbReference type="Proteomes" id="UP000799324"/>
    </source>
</evidence>
<dbReference type="Gene3D" id="3.40.630.30">
    <property type="match status" value="1"/>
</dbReference>
<dbReference type="PANTHER" id="PTHR42791:SF14">
    <property type="entry name" value="N-ACETYLTRANSFERASE DOMAIN-CONTAINING PROTEIN"/>
    <property type="match status" value="1"/>
</dbReference>
<accession>A0A6A6STN9</accession>
<keyword evidence="2" id="KW-0012">Acyltransferase</keyword>
<keyword evidence="2" id="KW-0808">Transferase</keyword>
<sequence length="240" mass="26298">MSTPSVPPSTVPPASITSKSTLQIRELTPEDIPTYQDLRHLSFQHTMNKILYADNSGQYSPSTRSSVIAATESDMLSKKATFLGCFHPDGTMIAGARWRFIGLPTPLDSSGAPQVRTMDHVTSELSIQDAFPESDVGIWNSFFGQMHYGIKEHMGTRPYVCLDTLITHPGYRRLGAGKMLVEWGTERADKAGLETYLLATGIGEKLYLGLGFEGVGGMEVEAGGEKIEFVHMIRPANTKK</sequence>
<dbReference type="Proteomes" id="UP000799324">
    <property type="component" value="Unassembled WGS sequence"/>
</dbReference>
<dbReference type="OrthoDB" id="2115692at2759"/>
<dbReference type="PANTHER" id="PTHR42791">
    <property type="entry name" value="GNAT FAMILY ACETYLTRANSFERASE"/>
    <property type="match status" value="1"/>
</dbReference>
<dbReference type="Pfam" id="PF00583">
    <property type="entry name" value="Acetyltransf_1"/>
    <property type="match status" value="1"/>
</dbReference>